<dbReference type="OrthoDB" id="1881at2759"/>
<dbReference type="InterPro" id="IPR050782">
    <property type="entry name" value="PP1_regulatory_subunit_3"/>
</dbReference>
<sequence>MSVDLERLKLHNDAEGYFDTSSLVVEATQPRQGRKPTRRDLDTQSEPVSANSSPTEADRPTSWLLGLGTDEGKGSLKFFHERRSSDEVAPTPRSESAERPALIRKKSGELVKSSLKLPALARTRSMPNTKTVHFDTNLEHVRRFNYREKPAKVSFEWGGEDANGASDDDELSDDDFSEGWTISTPNFKATNYDRTEGKDRPIVYLDSLFLSPDQQYLRGNVCVRNISFAKQVTIRYTIDYWQTLSEVEAYYNSDVRRLDRAAGYDRFSFQIPLATLPSRVLRRASMFLCAKYSIENEVYWDNNNKLNYEVVFRHESHHHDRYMEKRMSAPPRFVSRRLSADDTLPYVQDDAGLDINASEIFASVALETRVNSISRPAAKEPSELKSRYSFGSAFNQPLRSPVTANQTQSTAKVKSSEATSTQPTPTNVKTNGSPTQKAPAKRVFPAAAPSQFSWDSTGYQDILSKFCFAGSDNSSPPDAPIQTVKKSAVVPSSVGKPVSPALSPSESPPPETSTTAPLQRTTSYSSFRLVQS</sequence>
<name>A0A2T0FEG2_9ASCO</name>
<dbReference type="Pfam" id="PF03370">
    <property type="entry name" value="CBM_21"/>
    <property type="match status" value="1"/>
</dbReference>
<dbReference type="GO" id="GO:2001069">
    <property type="term" value="F:glycogen binding"/>
    <property type="evidence" value="ECO:0007669"/>
    <property type="project" value="TreeGrafter"/>
</dbReference>
<feature type="domain" description="CBM21" evidence="2">
    <location>
        <begin position="194"/>
        <end position="311"/>
    </location>
</feature>
<feature type="compositionally biased region" description="Polar residues" evidence="1">
    <location>
        <begin position="519"/>
        <end position="532"/>
    </location>
</feature>
<feature type="region of interest" description="Disordered" evidence="1">
    <location>
        <begin position="471"/>
        <end position="532"/>
    </location>
</feature>
<feature type="region of interest" description="Disordered" evidence="1">
    <location>
        <begin position="395"/>
        <end position="444"/>
    </location>
</feature>
<keyword evidence="4" id="KW-1185">Reference proteome</keyword>
<dbReference type="GO" id="GO:0005979">
    <property type="term" value="P:regulation of glycogen biosynthetic process"/>
    <property type="evidence" value="ECO:0007669"/>
    <property type="project" value="TreeGrafter"/>
</dbReference>
<feature type="compositionally biased region" description="Polar residues" evidence="1">
    <location>
        <begin position="395"/>
        <end position="436"/>
    </location>
</feature>
<dbReference type="PANTHER" id="PTHR12307">
    <property type="entry name" value="PROTEIN PHOSPHATASE 1 REGULATORY SUBUNIT"/>
    <property type="match status" value="1"/>
</dbReference>
<evidence type="ECO:0000313" key="4">
    <source>
        <dbReference type="Proteomes" id="UP000238350"/>
    </source>
</evidence>
<gene>
    <name evidence="3" type="ORF">B9G98_00994</name>
</gene>
<dbReference type="Gene3D" id="2.60.40.2440">
    <property type="entry name" value="Carbohydrate binding type-21 domain"/>
    <property type="match status" value="1"/>
</dbReference>
<evidence type="ECO:0000259" key="2">
    <source>
        <dbReference type="PROSITE" id="PS51159"/>
    </source>
</evidence>
<feature type="region of interest" description="Disordered" evidence="1">
    <location>
        <begin position="82"/>
        <end position="103"/>
    </location>
</feature>
<feature type="region of interest" description="Disordered" evidence="1">
    <location>
        <begin position="21"/>
        <end position="66"/>
    </location>
</feature>
<dbReference type="GeneID" id="36514743"/>
<feature type="compositionally biased region" description="Polar residues" evidence="1">
    <location>
        <begin position="44"/>
        <end position="55"/>
    </location>
</feature>
<dbReference type="RefSeq" id="XP_024663320.1">
    <property type="nucleotide sequence ID" value="XM_024807552.1"/>
</dbReference>
<comment type="caution">
    <text evidence="3">The sequence shown here is derived from an EMBL/GenBank/DDBJ whole genome shotgun (WGS) entry which is preliminary data.</text>
</comment>
<accession>A0A2T0FEG2</accession>
<organism evidence="3 4">
    <name type="scientific">Wickerhamiella sorbophila</name>
    <dbReference type="NCBI Taxonomy" id="45607"/>
    <lineage>
        <taxon>Eukaryota</taxon>
        <taxon>Fungi</taxon>
        <taxon>Dikarya</taxon>
        <taxon>Ascomycota</taxon>
        <taxon>Saccharomycotina</taxon>
        <taxon>Dipodascomycetes</taxon>
        <taxon>Dipodascales</taxon>
        <taxon>Trichomonascaceae</taxon>
        <taxon>Wickerhamiella</taxon>
    </lineage>
</organism>
<dbReference type="STRING" id="45607.A0A2T0FEG2"/>
<dbReference type="PANTHER" id="PTHR12307:SF36">
    <property type="entry name" value="GLYCOGEN-BINDING SUBUNIT 76A"/>
    <property type="match status" value="1"/>
</dbReference>
<dbReference type="Proteomes" id="UP000238350">
    <property type="component" value="Unassembled WGS sequence"/>
</dbReference>
<evidence type="ECO:0000313" key="3">
    <source>
        <dbReference type="EMBL" id="PRT53374.1"/>
    </source>
</evidence>
<protein>
    <recommendedName>
        <fullName evidence="2">CBM21 domain-containing protein</fullName>
    </recommendedName>
</protein>
<dbReference type="GO" id="GO:0008157">
    <property type="term" value="F:protein phosphatase 1 binding"/>
    <property type="evidence" value="ECO:0007669"/>
    <property type="project" value="TreeGrafter"/>
</dbReference>
<reference evidence="3 4" key="1">
    <citation type="submission" date="2017-04" db="EMBL/GenBank/DDBJ databases">
        <title>Genome sequencing of [Candida] sorbophila.</title>
        <authorList>
            <person name="Ahn J.O."/>
        </authorList>
    </citation>
    <scope>NUCLEOTIDE SEQUENCE [LARGE SCALE GENOMIC DNA]</scope>
    <source>
        <strain evidence="3 4">DS02</strain>
    </source>
</reference>
<feature type="compositionally biased region" description="Low complexity" evidence="1">
    <location>
        <begin position="484"/>
        <end position="505"/>
    </location>
</feature>
<dbReference type="EMBL" id="NDIQ01000001">
    <property type="protein sequence ID" value="PRT53374.1"/>
    <property type="molecule type" value="Genomic_DNA"/>
</dbReference>
<dbReference type="GO" id="GO:0000164">
    <property type="term" value="C:protein phosphatase type 1 complex"/>
    <property type="evidence" value="ECO:0007669"/>
    <property type="project" value="TreeGrafter"/>
</dbReference>
<dbReference type="AlphaFoldDB" id="A0A2T0FEG2"/>
<dbReference type="InterPro" id="IPR038175">
    <property type="entry name" value="CBM21_dom_sf"/>
</dbReference>
<dbReference type="InterPro" id="IPR005036">
    <property type="entry name" value="CBM21_dom"/>
</dbReference>
<proteinExistence type="predicted"/>
<dbReference type="PROSITE" id="PS51159">
    <property type="entry name" value="CBM21"/>
    <property type="match status" value="1"/>
</dbReference>
<evidence type="ECO:0000256" key="1">
    <source>
        <dbReference type="SAM" id="MobiDB-lite"/>
    </source>
</evidence>